<accession>A0A517QHC7</accession>
<keyword evidence="3" id="KW-1185">Reference proteome</keyword>
<dbReference type="KEGG" id="tpol:Mal48_01860"/>
<sequence>MNCNQRTTYGIMSSPASSCRKYGWWPGTIVTADPLQAGDCPPLLRILDVGTMRVTVEVVQVGDLQTKRPREVAETSQPGVFEWFHRMRNWQVSEHSPSKHLILKKAAARELLDEWFRAATEGRDDNAEAISQGLRELLASK</sequence>
<protein>
    <submittedName>
        <fullName evidence="2">Uncharacterized protein</fullName>
    </submittedName>
</protein>
<dbReference type="Proteomes" id="UP000315724">
    <property type="component" value="Chromosome"/>
</dbReference>
<gene>
    <name evidence="1" type="ORF">Mal48_01410</name>
    <name evidence="2" type="ORF">Mal48_01860</name>
</gene>
<evidence type="ECO:0000313" key="3">
    <source>
        <dbReference type="Proteomes" id="UP000315724"/>
    </source>
</evidence>
<evidence type="ECO:0000313" key="2">
    <source>
        <dbReference type="EMBL" id="QDT30957.1"/>
    </source>
</evidence>
<dbReference type="EMBL" id="CP036267">
    <property type="protein sequence ID" value="QDT30912.1"/>
    <property type="molecule type" value="Genomic_DNA"/>
</dbReference>
<reference evidence="2 3" key="1">
    <citation type="submission" date="2019-02" db="EMBL/GenBank/DDBJ databases">
        <title>Deep-cultivation of Planctomycetes and their phenomic and genomic characterization uncovers novel biology.</title>
        <authorList>
            <person name="Wiegand S."/>
            <person name="Jogler M."/>
            <person name="Boedeker C."/>
            <person name="Pinto D."/>
            <person name="Vollmers J."/>
            <person name="Rivas-Marin E."/>
            <person name="Kohn T."/>
            <person name="Peeters S.H."/>
            <person name="Heuer A."/>
            <person name="Rast P."/>
            <person name="Oberbeckmann S."/>
            <person name="Bunk B."/>
            <person name="Jeske O."/>
            <person name="Meyerdierks A."/>
            <person name="Storesund J.E."/>
            <person name="Kallscheuer N."/>
            <person name="Luecker S."/>
            <person name="Lage O.M."/>
            <person name="Pohl T."/>
            <person name="Merkel B.J."/>
            <person name="Hornburger P."/>
            <person name="Mueller R.-W."/>
            <person name="Bruemmer F."/>
            <person name="Labrenz M."/>
            <person name="Spormann A.M."/>
            <person name="Op den Camp H."/>
            <person name="Overmann J."/>
            <person name="Amann R."/>
            <person name="Jetten M.S.M."/>
            <person name="Mascher T."/>
            <person name="Medema M.H."/>
            <person name="Devos D.P."/>
            <person name="Kaster A.-K."/>
            <person name="Ovreas L."/>
            <person name="Rohde M."/>
            <person name="Galperin M.Y."/>
            <person name="Jogler C."/>
        </authorList>
    </citation>
    <scope>NUCLEOTIDE SEQUENCE [LARGE SCALE GENOMIC DNA]</scope>
    <source>
        <strain evidence="2 3">Mal48</strain>
    </source>
</reference>
<dbReference type="EMBL" id="CP036267">
    <property type="protein sequence ID" value="QDT30957.1"/>
    <property type="molecule type" value="Genomic_DNA"/>
</dbReference>
<organism evidence="2 3">
    <name type="scientific">Thalassoglobus polymorphus</name>
    <dbReference type="NCBI Taxonomy" id="2527994"/>
    <lineage>
        <taxon>Bacteria</taxon>
        <taxon>Pseudomonadati</taxon>
        <taxon>Planctomycetota</taxon>
        <taxon>Planctomycetia</taxon>
        <taxon>Planctomycetales</taxon>
        <taxon>Planctomycetaceae</taxon>
        <taxon>Thalassoglobus</taxon>
    </lineage>
</organism>
<name>A0A517QHC7_9PLAN</name>
<dbReference type="RefSeq" id="WP_145195184.1">
    <property type="nucleotide sequence ID" value="NZ_CP036267.1"/>
</dbReference>
<dbReference type="AlphaFoldDB" id="A0A517QHC7"/>
<proteinExistence type="predicted"/>
<dbReference type="KEGG" id="tpol:Mal48_01410"/>
<evidence type="ECO:0000313" key="1">
    <source>
        <dbReference type="EMBL" id="QDT30912.1"/>
    </source>
</evidence>